<protein>
    <submittedName>
        <fullName evidence="1">Nuclear receptor 2C2-associated protein</fullName>
    </submittedName>
</protein>
<comment type="caution">
    <text evidence="1">The sequence shown here is derived from an EMBL/GenBank/DDBJ whole genome shotgun (WGS) entry which is preliminary data.</text>
</comment>
<dbReference type="SUPFAM" id="SSF49785">
    <property type="entry name" value="Galactose-binding domain-like"/>
    <property type="match status" value="1"/>
</dbReference>
<reference evidence="2" key="1">
    <citation type="submission" date="2017-01" db="EMBL/GenBank/DDBJ databases">
        <title>Comparative genomics of anhydrobiosis in the tardigrade Hypsibius dujardini.</title>
        <authorList>
            <person name="Yoshida Y."/>
            <person name="Koutsovoulos G."/>
            <person name="Laetsch D."/>
            <person name="Stevens L."/>
            <person name="Kumar S."/>
            <person name="Horikawa D."/>
            <person name="Ishino K."/>
            <person name="Komine S."/>
            <person name="Tomita M."/>
            <person name="Blaxter M."/>
            <person name="Arakawa K."/>
        </authorList>
    </citation>
    <scope>NUCLEOTIDE SEQUENCE [LARGE SCALE GENOMIC DNA]</scope>
    <source>
        <strain evidence="2">Z151</strain>
    </source>
</reference>
<dbReference type="Proteomes" id="UP000192578">
    <property type="component" value="Unassembled WGS sequence"/>
</dbReference>
<dbReference type="AlphaFoldDB" id="A0A1W0X8S8"/>
<accession>A0A1W0X8S8</accession>
<evidence type="ECO:0000313" key="1">
    <source>
        <dbReference type="EMBL" id="OQV23794.1"/>
    </source>
</evidence>
<dbReference type="EMBL" id="MTYJ01000010">
    <property type="protein sequence ID" value="OQV23794.1"/>
    <property type="molecule type" value="Genomic_DNA"/>
</dbReference>
<keyword evidence="1" id="KW-0675">Receptor</keyword>
<dbReference type="InterPro" id="IPR008979">
    <property type="entry name" value="Galactose-bd-like_sf"/>
</dbReference>
<proteinExistence type="predicted"/>
<dbReference type="Gene3D" id="2.60.120.260">
    <property type="entry name" value="Galactose-binding domain-like"/>
    <property type="match status" value="1"/>
</dbReference>
<organism evidence="1 2">
    <name type="scientific">Hypsibius exemplaris</name>
    <name type="common">Freshwater tardigrade</name>
    <dbReference type="NCBI Taxonomy" id="2072580"/>
    <lineage>
        <taxon>Eukaryota</taxon>
        <taxon>Metazoa</taxon>
        <taxon>Ecdysozoa</taxon>
        <taxon>Tardigrada</taxon>
        <taxon>Eutardigrada</taxon>
        <taxon>Parachela</taxon>
        <taxon>Hypsibioidea</taxon>
        <taxon>Hypsibiidae</taxon>
        <taxon>Hypsibius</taxon>
    </lineage>
</organism>
<name>A0A1W0X8S8_HYPEX</name>
<gene>
    <name evidence="1" type="ORF">BV898_02519</name>
</gene>
<sequence length="145" mass="16546">MSKLNRLQLTDDHLRVSSVLNQDVKQYGKQNLVDGSPDTCWQTDKGPCQWLIIKLPHKTRLDEIRIQFQGGFSAKTCVVKDLSHHTGMGEKEVETFWPDDNNSLQVFPLLSQPVVGQFKITFEESNDMFGRMVVYNLELYGTIAA</sequence>
<dbReference type="Pfam" id="PF22633">
    <property type="entry name" value="F5_F8_type_C_2"/>
    <property type="match status" value="1"/>
</dbReference>
<keyword evidence="2" id="KW-1185">Reference proteome</keyword>
<dbReference type="OrthoDB" id="10052260at2759"/>
<evidence type="ECO:0000313" key="2">
    <source>
        <dbReference type="Proteomes" id="UP000192578"/>
    </source>
</evidence>